<comment type="caution">
    <text evidence="2">The sequence shown here is derived from an EMBL/GenBank/DDBJ whole genome shotgun (WGS) entry which is preliminary data.</text>
</comment>
<keyword evidence="3" id="KW-1185">Reference proteome</keyword>
<sequence>MRTLKGYEAIEIAQRFNVALYDLYYKNEVTVEQAKQFIESKREPQSFVIENWPDTEEEAEQIILNRFRNLLKEQHRSSARIVDFTKQDQRLPIHLYAAQLAAQRLAQQNKLQIVETSKEGVLYRLPATVYFQDAFLDAMAGLVCEECAHLDVGGPFHETCLANIIEFLTSERFTYDEITEVRQIQHDQHKLSKLIRPGIGLLSKTVSETKSRWQSVLKPILMKEMDEEKEETPYGEIDETDQVSAYTAVQDDGQQTIQYTPPKVDTPAVVEEIEEDIAETAAVDISKRDRITKDELIRYLRDVEIVDENGEVTRLQTERTHLLEQISLKEQEIHQIEKQRAFWEKQFEEMNEDMDTMIQAMQIAKRRGRGSERTIDASFESQSNRY</sequence>
<feature type="region of interest" description="Disordered" evidence="1">
    <location>
        <begin position="365"/>
        <end position="386"/>
    </location>
</feature>
<evidence type="ECO:0000256" key="1">
    <source>
        <dbReference type="SAM" id="MobiDB-lite"/>
    </source>
</evidence>
<protein>
    <submittedName>
        <fullName evidence="2">Uncharacterized protein</fullName>
    </submittedName>
</protein>
<proteinExistence type="predicted"/>
<organism evidence="2 3">
    <name type="scientific">Alicyclobacillus fodiniaquatilis</name>
    <dbReference type="NCBI Taxonomy" id="1661150"/>
    <lineage>
        <taxon>Bacteria</taxon>
        <taxon>Bacillati</taxon>
        <taxon>Bacillota</taxon>
        <taxon>Bacilli</taxon>
        <taxon>Bacillales</taxon>
        <taxon>Alicyclobacillaceae</taxon>
        <taxon>Alicyclobacillus</taxon>
    </lineage>
</organism>
<evidence type="ECO:0000313" key="3">
    <source>
        <dbReference type="Proteomes" id="UP001597079"/>
    </source>
</evidence>
<dbReference type="EMBL" id="JBHUCX010000020">
    <property type="protein sequence ID" value="MFD1674550.1"/>
    <property type="molecule type" value="Genomic_DNA"/>
</dbReference>
<dbReference type="RefSeq" id="WP_377942415.1">
    <property type="nucleotide sequence ID" value="NZ_JBHUCX010000020.1"/>
</dbReference>
<evidence type="ECO:0000313" key="2">
    <source>
        <dbReference type="EMBL" id="MFD1674550.1"/>
    </source>
</evidence>
<dbReference type="Proteomes" id="UP001597079">
    <property type="component" value="Unassembled WGS sequence"/>
</dbReference>
<accession>A0ABW4JF25</accession>
<gene>
    <name evidence="2" type="ORF">ACFSB2_07495</name>
</gene>
<reference evidence="3" key="1">
    <citation type="journal article" date="2019" name="Int. J. Syst. Evol. Microbiol.">
        <title>The Global Catalogue of Microorganisms (GCM) 10K type strain sequencing project: providing services to taxonomists for standard genome sequencing and annotation.</title>
        <authorList>
            <consortium name="The Broad Institute Genomics Platform"/>
            <consortium name="The Broad Institute Genome Sequencing Center for Infectious Disease"/>
            <person name="Wu L."/>
            <person name="Ma J."/>
        </authorList>
    </citation>
    <scope>NUCLEOTIDE SEQUENCE [LARGE SCALE GENOMIC DNA]</scope>
    <source>
        <strain evidence="3">CGMCC 1.12286</strain>
    </source>
</reference>
<name>A0ABW4JF25_9BACL</name>